<evidence type="ECO:0000313" key="2">
    <source>
        <dbReference type="Proteomes" id="UP000320443"/>
    </source>
</evidence>
<proteinExistence type="predicted"/>
<reference evidence="1 2" key="1">
    <citation type="submission" date="2019-07" db="EMBL/GenBank/DDBJ databases">
        <title>Draft genome of C. aurimucosum strain 2274.</title>
        <authorList>
            <person name="Pacheco L.G.C."/>
            <person name="Aguiar E.R.G.R."/>
            <person name="Santos C.S."/>
            <person name="Rocha D.J.P.G."/>
            <person name="Sant'Anna L.O."/>
            <person name="Mattos-Guaraldi A.L."/>
            <person name="Santos L.S."/>
        </authorList>
    </citation>
    <scope>NUCLEOTIDE SEQUENCE [LARGE SCALE GENOMIC DNA]</scope>
    <source>
        <strain evidence="1 2">2274</strain>
    </source>
</reference>
<sequence>MARSTFGAGVTERYYRRTRLLSLAMAIVLRGLWEGMGLKDRREVPAGVIKQWLDAVIDLLRNFHEMSLAMAQDYFVTFTLSDLPEVPLQVVGDTRQVWSGLDVQLDDDIDSLSKVMLTGRVAQVADASVKVVESTAAAVEHEVNGLPNVAEVMGEEWAEVDGDQGDDPLALMPDPNPMDDTNVRNRLLFKGPKGFEKKAQEIDALTRVNGDDTPGALEETKQLRIEKQADRSWVRATNAAVTMVDAGQDFVEAATAAHGLGYVRALGPNPCSFCVALAAQGVIYSQGAWDESNARFRTWTGSAGGVMHGGEAKVHDGCQCRLEPVSLVDPTPTLPQSVRRAQRLWQDAEGYMKDLAWPDKLAAFREAYHGGDIDRELLQEMERDRLSTERDELRLTIPSLMMQIAHMEDYMAETGTDVSRQINFEKEQLEYYLQKWNKRDYGKTDWTREYQWVVERAAAIWPPDKFDEAIAEYAEMDDGTETTEFARQAPHFMKWQRDQAPDAWKTPELYWDVRPAEEVDNPDIFIDPLMPEFTD</sequence>
<name>A0A553FRD8_9CORY</name>
<comment type="caution">
    <text evidence="1">The sequence shown here is derived from an EMBL/GenBank/DDBJ whole genome shotgun (WGS) entry which is preliminary data.</text>
</comment>
<dbReference type="InterPro" id="IPR057369">
    <property type="entry name" value="VG15"/>
</dbReference>
<dbReference type="AlphaFoldDB" id="A0A553FRD8"/>
<dbReference type="Proteomes" id="UP000320443">
    <property type="component" value="Unassembled WGS sequence"/>
</dbReference>
<dbReference type="RefSeq" id="WP_144013842.1">
    <property type="nucleotide sequence ID" value="NZ_VKDK01000020.1"/>
</dbReference>
<protein>
    <submittedName>
        <fullName evidence="1">Uncharacterized protein</fullName>
    </submittedName>
</protein>
<accession>A0A553FRD8</accession>
<gene>
    <name evidence="1" type="ORF">FNY97_10400</name>
</gene>
<evidence type="ECO:0000313" key="1">
    <source>
        <dbReference type="EMBL" id="TRX59793.1"/>
    </source>
</evidence>
<dbReference type="EMBL" id="VKDK01000020">
    <property type="protein sequence ID" value="TRX59793.1"/>
    <property type="molecule type" value="Genomic_DNA"/>
</dbReference>
<keyword evidence="2" id="KW-1185">Reference proteome</keyword>
<dbReference type="Pfam" id="PF25310">
    <property type="entry name" value="VG15"/>
    <property type="match status" value="1"/>
</dbReference>
<organism evidence="1 2">
    <name type="scientific">Corynebacterium hiratae</name>
    <dbReference type="NCBI Taxonomy" id="3139423"/>
    <lineage>
        <taxon>Bacteria</taxon>
        <taxon>Bacillati</taxon>
        <taxon>Actinomycetota</taxon>
        <taxon>Actinomycetes</taxon>
        <taxon>Mycobacteriales</taxon>
        <taxon>Corynebacteriaceae</taxon>
        <taxon>Corynebacterium</taxon>
    </lineage>
</organism>